<keyword evidence="3" id="KW-0012">Acyltransferase</keyword>
<dbReference type="CDD" id="cd04647">
    <property type="entry name" value="LbH_MAT_like"/>
    <property type="match status" value="1"/>
</dbReference>
<name>A0A2S5DCS7_9NEIS</name>
<dbReference type="SUPFAM" id="SSF51161">
    <property type="entry name" value="Trimeric LpxA-like enzymes"/>
    <property type="match status" value="1"/>
</dbReference>
<gene>
    <name evidence="3" type="ORF">C2I19_16715</name>
</gene>
<reference evidence="4" key="1">
    <citation type="submission" date="2018-02" db="EMBL/GenBank/DDBJ databases">
        <authorList>
            <person name="O'Hara-Hanley K."/>
            <person name="Soby S."/>
        </authorList>
    </citation>
    <scope>NUCLEOTIDE SEQUENCE [LARGE SCALE GENOMIC DNA]</scope>
    <source>
        <strain evidence="4">MWU14-2602</strain>
    </source>
</reference>
<evidence type="ECO:0000256" key="2">
    <source>
        <dbReference type="ARBA" id="ARBA00022679"/>
    </source>
</evidence>
<evidence type="ECO:0000313" key="4">
    <source>
        <dbReference type="Proteomes" id="UP000237082"/>
    </source>
</evidence>
<protein>
    <submittedName>
        <fullName evidence="3">Acyltransferase</fullName>
    </submittedName>
</protein>
<keyword evidence="2 3" id="KW-0808">Transferase</keyword>
<dbReference type="GO" id="GO:0005829">
    <property type="term" value="C:cytosol"/>
    <property type="evidence" value="ECO:0007669"/>
    <property type="project" value="TreeGrafter"/>
</dbReference>
<dbReference type="PANTHER" id="PTHR23416">
    <property type="entry name" value="SIALIC ACID SYNTHASE-RELATED"/>
    <property type="match status" value="1"/>
</dbReference>
<comment type="caution">
    <text evidence="3">The sequence shown here is derived from an EMBL/GenBank/DDBJ whole genome shotgun (WGS) entry which is preliminary data.</text>
</comment>
<dbReference type="EMBL" id="PQWB01000091">
    <property type="protein sequence ID" value="POZ60849.1"/>
    <property type="molecule type" value="Genomic_DNA"/>
</dbReference>
<organism evidence="3 4">
    <name type="scientific">Chromobacterium alticapitis</name>
    <dbReference type="NCBI Taxonomy" id="2073169"/>
    <lineage>
        <taxon>Bacteria</taxon>
        <taxon>Pseudomonadati</taxon>
        <taxon>Pseudomonadota</taxon>
        <taxon>Betaproteobacteria</taxon>
        <taxon>Neisseriales</taxon>
        <taxon>Chromobacteriaceae</taxon>
        <taxon>Chromobacterium</taxon>
    </lineage>
</organism>
<dbReference type="GO" id="GO:0008374">
    <property type="term" value="F:O-acyltransferase activity"/>
    <property type="evidence" value="ECO:0007669"/>
    <property type="project" value="TreeGrafter"/>
</dbReference>
<keyword evidence="4" id="KW-1185">Reference proteome</keyword>
<proteinExistence type="inferred from homology"/>
<dbReference type="Proteomes" id="UP000237082">
    <property type="component" value="Unassembled WGS sequence"/>
</dbReference>
<evidence type="ECO:0000313" key="3">
    <source>
        <dbReference type="EMBL" id="POZ60849.1"/>
    </source>
</evidence>
<dbReference type="AlphaFoldDB" id="A0A2S5DCS7"/>
<dbReference type="InterPro" id="IPR011004">
    <property type="entry name" value="Trimer_LpxA-like_sf"/>
</dbReference>
<evidence type="ECO:0000256" key="1">
    <source>
        <dbReference type="ARBA" id="ARBA00007274"/>
    </source>
</evidence>
<dbReference type="InterPro" id="IPR051159">
    <property type="entry name" value="Hexapeptide_acetyltransf"/>
</dbReference>
<accession>A0A2S5DCS7</accession>
<comment type="similarity">
    <text evidence="1">Belongs to the transferase hexapeptide repeat family.</text>
</comment>
<sequence length="207" mass="23167">MQRSRRCLVVMATSFKSIFRDYLKRYGMLRLIFRISVKVREKITRRWYREMLFSRCQYSGGAIVVGPDVWWNFHFSHPEKIIFGEGTVMNGECYINAHGGVVFGRYCHVGKGLTIFSSNHNYKSTFSIPYGDDDILKSVSIGDCVWIGANVNILPGTSIGDGAIISMGSVVRGAVPSGAIVAGNPAKIVGYRDMESYRKLSELKAFV</sequence>
<dbReference type="Gene3D" id="2.160.10.10">
    <property type="entry name" value="Hexapeptide repeat proteins"/>
    <property type="match status" value="1"/>
</dbReference>
<dbReference type="Pfam" id="PF00132">
    <property type="entry name" value="Hexapep"/>
    <property type="match status" value="1"/>
</dbReference>
<dbReference type="InterPro" id="IPR001451">
    <property type="entry name" value="Hexapep"/>
</dbReference>
<dbReference type="PANTHER" id="PTHR23416:SF23">
    <property type="entry name" value="ACETYLTRANSFERASE C18B11.09C-RELATED"/>
    <property type="match status" value="1"/>
</dbReference>